<organism evidence="1 2">
    <name type="scientific">Theileria annulata</name>
    <dbReference type="NCBI Taxonomy" id="5874"/>
    <lineage>
        <taxon>Eukaryota</taxon>
        <taxon>Sar</taxon>
        <taxon>Alveolata</taxon>
        <taxon>Apicomplexa</taxon>
        <taxon>Aconoidasida</taxon>
        <taxon>Piroplasmida</taxon>
        <taxon>Theileriidae</taxon>
        <taxon>Theileria</taxon>
    </lineage>
</organism>
<sequence>MKNYNINPYIPMGNWGTYHKKACKGGNPPERGEGTTERCDCGSGDSSLSSAQLYLNNNTIKAGIGGLEAIATIKATNKGGSEHDGPIKKITQTTLSKAGSTQLTIETKLQAGDILNLSGTAPATSGDETKIEGTIIVTKAGSLGETITLTGRLAGTLKLNNGTSNTITVTNSDSLNANTPSALAGINVTGGSGSLGGTATMEITSNNPAHDLTTITGPVTINNIKLTKDDGALTTDTSLANSDTLNLEGTATAGGIAGDLTVTGKITITSGTSGNLLSPLTFTGDVTSSLQFQNAEDGSGVTVQSGTLTLPATTLTVLKNTNFSLTSDDNRALTSKSDLVTKNKITLGTISNTSGQVKLSGLSIVHACITGTGNFKATANLSLSLTHTEATGTLTTTEGLTISLAGIANTNLTGATVTITKDTKDTVKSLPGDQQLRTNTDLKPGDTLTLNITGSRGTTLTGKITVTKPGNLTGNLDIRGGLIASGVSLGGSGTGNLTASDVSITSLKYDPKEFHVNDQNDICVLVPLKYI</sequence>
<dbReference type="GeneID" id="3863268"/>
<keyword evidence="2" id="KW-1185">Reference proteome</keyword>
<dbReference type="Proteomes" id="UP000001950">
    <property type="component" value="Chromosome 4"/>
</dbReference>
<proteinExistence type="predicted"/>
<dbReference type="KEGG" id="tan:TA09280"/>
<reference evidence="1 2" key="1">
    <citation type="journal article" date="2005" name="Science">
        <title>Genome of the host-cell transforming parasite Theileria annulata compared with T. parva.</title>
        <authorList>
            <person name="Pain A."/>
            <person name="Renauld H."/>
            <person name="Berriman M."/>
            <person name="Murphy L."/>
            <person name="Yeats C.A."/>
            <person name="Weir W."/>
            <person name="Kerhornou A."/>
            <person name="Aslett M."/>
            <person name="Bishop R."/>
            <person name="Bouchier C."/>
            <person name="Cochet M."/>
            <person name="Coulson R.M.R."/>
            <person name="Cronin A."/>
            <person name="de Villiers E.P."/>
            <person name="Fraser A."/>
            <person name="Fosker N."/>
            <person name="Gardner M."/>
            <person name="Goble A."/>
            <person name="Griffiths-Jones S."/>
            <person name="Harris D.E."/>
            <person name="Katzer F."/>
            <person name="Larke N."/>
            <person name="Lord A."/>
            <person name="Maser P."/>
            <person name="McKellar S."/>
            <person name="Mooney P."/>
            <person name="Morton F."/>
            <person name="Nene V."/>
            <person name="O'Neil S."/>
            <person name="Price C."/>
            <person name="Quail M.A."/>
            <person name="Rabbinowitsch E."/>
            <person name="Rawlings N.D."/>
            <person name="Rutter S."/>
            <person name="Saunders D."/>
            <person name="Seeger K."/>
            <person name="Shah T."/>
            <person name="Squares R."/>
            <person name="Squares S."/>
            <person name="Tivey A."/>
            <person name="Walker A.R."/>
            <person name="Woodward J."/>
            <person name="Dobbelaere D.A.E."/>
            <person name="Langsley G."/>
            <person name="Rajandream M.A."/>
            <person name="McKeever D."/>
            <person name="Shiels B."/>
            <person name="Tait A."/>
            <person name="Barrell B.G."/>
            <person name="Hall N."/>
        </authorList>
    </citation>
    <scope>NUCLEOTIDE SEQUENCE [LARGE SCALE GENOMIC DNA]</scope>
    <source>
        <strain evidence="2">Ankara</strain>
    </source>
</reference>
<protein>
    <submittedName>
        <fullName evidence="1">Uncharacterized protein</fullName>
    </submittedName>
</protein>
<dbReference type="VEuPathDB" id="PiroplasmaDB:TA09280"/>
<name>Q4UAF1_THEAN</name>
<dbReference type="InParanoid" id="Q4UAF1"/>
<dbReference type="RefSeq" id="XP_952825.1">
    <property type="nucleotide sequence ID" value="XM_947732.1"/>
</dbReference>
<evidence type="ECO:0000313" key="2">
    <source>
        <dbReference type="Proteomes" id="UP000001950"/>
    </source>
</evidence>
<dbReference type="EMBL" id="CR940353">
    <property type="protein sequence ID" value="CAI76200.1"/>
    <property type="molecule type" value="Genomic_DNA"/>
</dbReference>
<dbReference type="AlphaFoldDB" id="Q4UAF1"/>
<gene>
    <name evidence="1" type="ORF">TA09280</name>
</gene>
<accession>Q4UAF1</accession>
<evidence type="ECO:0000313" key="1">
    <source>
        <dbReference type="EMBL" id="CAI76200.1"/>
    </source>
</evidence>